<dbReference type="Proteomes" id="UP000092445">
    <property type="component" value="Unassembled WGS sequence"/>
</dbReference>
<dbReference type="VEuPathDB" id="VectorBase:GPAI004669"/>
<keyword evidence="2" id="KW-1185">Reference proteome</keyword>
<organism evidence="1 2">
    <name type="scientific">Glossina pallidipes</name>
    <name type="common">Tsetse fly</name>
    <dbReference type="NCBI Taxonomy" id="7398"/>
    <lineage>
        <taxon>Eukaryota</taxon>
        <taxon>Metazoa</taxon>
        <taxon>Ecdysozoa</taxon>
        <taxon>Arthropoda</taxon>
        <taxon>Hexapoda</taxon>
        <taxon>Insecta</taxon>
        <taxon>Pterygota</taxon>
        <taxon>Neoptera</taxon>
        <taxon>Endopterygota</taxon>
        <taxon>Diptera</taxon>
        <taxon>Brachycera</taxon>
        <taxon>Muscomorpha</taxon>
        <taxon>Hippoboscoidea</taxon>
        <taxon>Glossinidae</taxon>
        <taxon>Glossina</taxon>
    </lineage>
</organism>
<dbReference type="AlphaFoldDB" id="A0A1A9Z5R8"/>
<protein>
    <submittedName>
        <fullName evidence="1">Uncharacterized protein</fullName>
    </submittedName>
</protein>
<evidence type="ECO:0000313" key="1">
    <source>
        <dbReference type="EnsemblMetazoa" id="GPAI004669-PA"/>
    </source>
</evidence>
<name>A0A1A9Z5R8_GLOPL</name>
<sequence>MPVRQVELGLFGFRDHIYATGMERVEKLRSSDSSFAAVNGLKGSIAWCHIVPSKHINNYEMTPSVDEYGRITCRLGDGKINSSFDTERNLTISCDLVKILQGADQLVRSS</sequence>
<accession>A0A1A9Z5R8</accession>
<reference evidence="2" key="1">
    <citation type="submission" date="2014-03" db="EMBL/GenBank/DDBJ databases">
        <authorList>
            <person name="Aksoy S."/>
            <person name="Warren W."/>
            <person name="Wilson R.K."/>
        </authorList>
    </citation>
    <scope>NUCLEOTIDE SEQUENCE [LARGE SCALE GENOMIC DNA]</scope>
    <source>
        <strain evidence="2">IAEA</strain>
    </source>
</reference>
<dbReference type="EnsemblMetazoa" id="GPAI004669-RA">
    <property type="protein sequence ID" value="GPAI004669-PA"/>
    <property type="gene ID" value="GPAI004669"/>
</dbReference>
<reference evidence="1" key="2">
    <citation type="submission" date="2020-05" db="UniProtKB">
        <authorList>
            <consortium name="EnsemblMetazoa"/>
        </authorList>
    </citation>
    <scope>IDENTIFICATION</scope>
    <source>
        <strain evidence="1">IAEA</strain>
    </source>
</reference>
<evidence type="ECO:0000313" key="2">
    <source>
        <dbReference type="Proteomes" id="UP000092445"/>
    </source>
</evidence>
<proteinExistence type="predicted"/>